<evidence type="ECO:0000256" key="4">
    <source>
        <dbReference type="ARBA" id="ARBA00023054"/>
    </source>
</evidence>
<dbReference type="Gene3D" id="1.20.1270.60">
    <property type="entry name" value="Arfaptin homology (AH) domain/BAR domain"/>
    <property type="match status" value="1"/>
</dbReference>
<dbReference type="PANTHER" id="PTHR47174">
    <property type="entry name" value="BRIDGING INTEGRATOR 3"/>
    <property type="match status" value="1"/>
</dbReference>
<evidence type="ECO:0000313" key="12">
    <source>
        <dbReference type="Proteomes" id="UP000005408"/>
    </source>
</evidence>
<comment type="subcellular location">
    <subcellularLocation>
        <location evidence="1">Cytoplasm</location>
        <location evidence="1">Cytoskeleton</location>
    </subcellularLocation>
</comment>
<evidence type="ECO:0000256" key="6">
    <source>
        <dbReference type="ARBA" id="ARBA00023212"/>
    </source>
</evidence>
<evidence type="ECO:0000256" key="8">
    <source>
        <dbReference type="ARBA" id="ARBA00059510"/>
    </source>
</evidence>
<accession>A0A8W8IRW7</accession>
<evidence type="ECO:0000313" key="11">
    <source>
        <dbReference type="EnsemblMetazoa" id="G15397.4:cds"/>
    </source>
</evidence>
<dbReference type="EnsemblMetazoa" id="G15397.4">
    <property type="protein sequence ID" value="G15397.4:cds"/>
    <property type="gene ID" value="G15397"/>
</dbReference>
<evidence type="ECO:0000256" key="9">
    <source>
        <dbReference type="SAM" id="Coils"/>
    </source>
</evidence>
<dbReference type="PROSITE" id="PS51021">
    <property type="entry name" value="BAR"/>
    <property type="match status" value="1"/>
</dbReference>
<dbReference type="GO" id="GO:0097320">
    <property type="term" value="P:plasma membrane tubulation"/>
    <property type="evidence" value="ECO:0007669"/>
    <property type="project" value="TreeGrafter"/>
</dbReference>
<feature type="coiled-coil region" evidence="9">
    <location>
        <begin position="122"/>
        <end position="149"/>
    </location>
</feature>
<protein>
    <recommendedName>
        <fullName evidence="10">BAR domain-containing protein</fullName>
    </recommendedName>
</protein>
<organism evidence="11 12">
    <name type="scientific">Magallana gigas</name>
    <name type="common">Pacific oyster</name>
    <name type="synonym">Crassostrea gigas</name>
    <dbReference type="NCBI Taxonomy" id="29159"/>
    <lineage>
        <taxon>Eukaryota</taxon>
        <taxon>Metazoa</taxon>
        <taxon>Spiralia</taxon>
        <taxon>Lophotrochozoa</taxon>
        <taxon>Mollusca</taxon>
        <taxon>Bivalvia</taxon>
        <taxon>Autobranchia</taxon>
        <taxon>Pteriomorphia</taxon>
        <taxon>Ostreida</taxon>
        <taxon>Ostreoidea</taxon>
        <taxon>Ostreidae</taxon>
        <taxon>Magallana</taxon>
    </lineage>
</organism>
<dbReference type="Proteomes" id="UP000005408">
    <property type="component" value="Unassembled WGS sequence"/>
</dbReference>
<dbReference type="Pfam" id="PF03114">
    <property type="entry name" value="BAR"/>
    <property type="match status" value="1"/>
</dbReference>
<evidence type="ECO:0000256" key="1">
    <source>
        <dbReference type="ARBA" id="ARBA00004245"/>
    </source>
</evidence>
<evidence type="ECO:0000259" key="10">
    <source>
        <dbReference type="PROSITE" id="PS51021"/>
    </source>
</evidence>
<evidence type="ECO:0000256" key="5">
    <source>
        <dbReference type="ARBA" id="ARBA00023210"/>
    </source>
</evidence>
<evidence type="ECO:0000256" key="7">
    <source>
        <dbReference type="ARBA" id="ARBA00023306"/>
    </source>
</evidence>
<dbReference type="InterPro" id="IPR046982">
    <property type="entry name" value="BIN3/RVS161-like"/>
</dbReference>
<dbReference type="OrthoDB" id="446293at2759"/>
<sequence>MSWNIFNRYSAPKKSVVSRTTEREFGREVKRVESLDETSKKLYKDTKRWMESNAALSQSEQKIIQDLLLNPVCQSEAQLNEMVTEWEKAIEKQNLHSKELNIVVQKTMADPVKRLNTIFPSIQAALKKREQSLQEYEKSQAKVEKQKNRERTGQNVVKLDLSKKAVERTKTEFDSQNQALSEDLPKFVEGRIEYIQPCLESLIKSQVSYNSEALKIYTDLEDIWKTSKDLSEMKSQHQQTLSDIKALSITVD</sequence>
<dbReference type="EnsemblMetazoa" id="G15397.2">
    <property type="protein sequence ID" value="G15397.2:cds"/>
    <property type="gene ID" value="G15397"/>
</dbReference>
<keyword evidence="12" id="KW-1185">Reference proteome</keyword>
<proteinExistence type="predicted"/>
<dbReference type="InterPro" id="IPR027267">
    <property type="entry name" value="AH/BAR_dom_sf"/>
</dbReference>
<dbReference type="GO" id="GO:0008289">
    <property type="term" value="F:lipid binding"/>
    <property type="evidence" value="ECO:0007669"/>
    <property type="project" value="TreeGrafter"/>
</dbReference>
<comment type="function">
    <text evidence="8">Involved in cytokinesis and septation where it has a role in the localization of F-actin.</text>
</comment>
<name>A0A8W8IRW7_MAGGI</name>
<evidence type="ECO:0000256" key="3">
    <source>
        <dbReference type="ARBA" id="ARBA00022618"/>
    </source>
</evidence>
<keyword evidence="3" id="KW-0132">Cell division</keyword>
<dbReference type="GO" id="GO:0006897">
    <property type="term" value="P:endocytosis"/>
    <property type="evidence" value="ECO:0007669"/>
    <property type="project" value="InterPro"/>
</dbReference>
<dbReference type="OMA" id="TRFCAYF"/>
<dbReference type="PANTHER" id="PTHR47174:SF3">
    <property type="entry name" value="BRIDGING INTEGRATOR 3"/>
    <property type="match status" value="1"/>
</dbReference>
<dbReference type="InterPro" id="IPR004148">
    <property type="entry name" value="BAR_dom"/>
</dbReference>
<keyword evidence="7" id="KW-0131">Cell cycle</keyword>
<dbReference type="FunFam" id="1.20.1270.60:FF:000028">
    <property type="entry name" value="Bridging integrator 3 homolog"/>
    <property type="match status" value="1"/>
</dbReference>
<dbReference type="AlphaFoldDB" id="A0A8W8IRW7"/>
<evidence type="ECO:0000256" key="2">
    <source>
        <dbReference type="ARBA" id="ARBA00022490"/>
    </source>
</evidence>
<dbReference type="SMART" id="SM00721">
    <property type="entry name" value="BAR"/>
    <property type="match status" value="1"/>
</dbReference>
<keyword evidence="5" id="KW-0717">Septation</keyword>
<feature type="domain" description="BAR" evidence="10">
    <location>
        <begin position="10"/>
        <end position="233"/>
    </location>
</feature>
<keyword evidence="4 9" id="KW-0175">Coiled coil</keyword>
<dbReference type="GO" id="GO:0051301">
    <property type="term" value="P:cell division"/>
    <property type="evidence" value="ECO:0007669"/>
    <property type="project" value="UniProtKB-KW"/>
</dbReference>
<dbReference type="SUPFAM" id="SSF103657">
    <property type="entry name" value="BAR/IMD domain-like"/>
    <property type="match status" value="1"/>
</dbReference>
<dbReference type="GO" id="GO:0051666">
    <property type="term" value="P:actin cortical patch localization"/>
    <property type="evidence" value="ECO:0007669"/>
    <property type="project" value="InterPro"/>
</dbReference>
<dbReference type="GO" id="GO:0005737">
    <property type="term" value="C:cytoplasm"/>
    <property type="evidence" value="ECO:0007669"/>
    <property type="project" value="InterPro"/>
</dbReference>
<reference evidence="11" key="1">
    <citation type="submission" date="2022-08" db="UniProtKB">
        <authorList>
            <consortium name="EnsemblMetazoa"/>
        </authorList>
    </citation>
    <scope>IDENTIFICATION</scope>
    <source>
        <strain evidence="11">05x7-T-G4-1.051#20</strain>
    </source>
</reference>
<keyword evidence="6" id="KW-0206">Cytoskeleton</keyword>
<dbReference type="GO" id="GO:0015629">
    <property type="term" value="C:actin cytoskeleton"/>
    <property type="evidence" value="ECO:0007669"/>
    <property type="project" value="TreeGrafter"/>
</dbReference>
<keyword evidence="2" id="KW-0963">Cytoplasm</keyword>